<keyword evidence="3" id="KW-1185">Reference proteome</keyword>
<dbReference type="HOGENOM" id="CLU_2757235_0_0_1"/>
<proteinExistence type="predicted"/>
<feature type="compositionally biased region" description="Basic and acidic residues" evidence="1">
    <location>
        <begin position="30"/>
        <end position="53"/>
    </location>
</feature>
<dbReference type="Proteomes" id="UP000054549">
    <property type="component" value="Unassembled WGS sequence"/>
</dbReference>
<dbReference type="EMBL" id="KN818222">
    <property type="protein sequence ID" value="KIL71226.1"/>
    <property type="molecule type" value="Genomic_DNA"/>
</dbReference>
<feature type="compositionally biased region" description="Basic and acidic residues" evidence="1">
    <location>
        <begin position="60"/>
        <end position="70"/>
    </location>
</feature>
<evidence type="ECO:0000256" key="1">
    <source>
        <dbReference type="SAM" id="MobiDB-lite"/>
    </source>
</evidence>
<evidence type="ECO:0000313" key="3">
    <source>
        <dbReference type="Proteomes" id="UP000054549"/>
    </source>
</evidence>
<gene>
    <name evidence="2" type="ORF">M378DRAFT_6045</name>
</gene>
<name>A0A0C2XNQ5_AMAMK</name>
<organism evidence="2 3">
    <name type="scientific">Amanita muscaria (strain Koide BX008)</name>
    <dbReference type="NCBI Taxonomy" id="946122"/>
    <lineage>
        <taxon>Eukaryota</taxon>
        <taxon>Fungi</taxon>
        <taxon>Dikarya</taxon>
        <taxon>Basidiomycota</taxon>
        <taxon>Agaricomycotina</taxon>
        <taxon>Agaricomycetes</taxon>
        <taxon>Agaricomycetidae</taxon>
        <taxon>Agaricales</taxon>
        <taxon>Pluteineae</taxon>
        <taxon>Amanitaceae</taxon>
        <taxon>Amanita</taxon>
    </lineage>
</organism>
<accession>A0A0C2XNQ5</accession>
<protein>
    <submittedName>
        <fullName evidence="2">Uncharacterized protein</fullName>
    </submittedName>
</protein>
<reference evidence="2 3" key="1">
    <citation type="submission" date="2014-04" db="EMBL/GenBank/DDBJ databases">
        <title>Evolutionary Origins and Diversification of the Mycorrhizal Mutualists.</title>
        <authorList>
            <consortium name="DOE Joint Genome Institute"/>
            <consortium name="Mycorrhizal Genomics Consortium"/>
            <person name="Kohler A."/>
            <person name="Kuo A."/>
            <person name="Nagy L.G."/>
            <person name="Floudas D."/>
            <person name="Copeland A."/>
            <person name="Barry K.W."/>
            <person name="Cichocki N."/>
            <person name="Veneault-Fourrey C."/>
            <person name="LaButti K."/>
            <person name="Lindquist E.A."/>
            <person name="Lipzen A."/>
            <person name="Lundell T."/>
            <person name="Morin E."/>
            <person name="Murat C."/>
            <person name="Riley R."/>
            <person name="Ohm R."/>
            <person name="Sun H."/>
            <person name="Tunlid A."/>
            <person name="Henrissat B."/>
            <person name="Grigoriev I.V."/>
            <person name="Hibbett D.S."/>
            <person name="Martin F."/>
        </authorList>
    </citation>
    <scope>NUCLEOTIDE SEQUENCE [LARGE SCALE GENOMIC DNA]</scope>
    <source>
        <strain evidence="2 3">Koide BX008</strain>
    </source>
</reference>
<feature type="region of interest" description="Disordered" evidence="1">
    <location>
        <begin position="30"/>
        <end position="70"/>
    </location>
</feature>
<dbReference type="InParanoid" id="A0A0C2XNQ5"/>
<dbReference type="AlphaFoldDB" id="A0A0C2XNQ5"/>
<evidence type="ECO:0000313" key="2">
    <source>
        <dbReference type="EMBL" id="KIL71226.1"/>
    </source>
</evidence>
<sequence length="70" mass="7976">MLTASTSPPEGSAELGPIFNILVQYYPLREKESEEDSRTATRHDESVQRDLSFHKTPRVNGRDWRGDDQG</sequence>